<feature type="chain" id="PRO_5042941274" description="Protein kinase domain-containing protein" evidence="16">
    <location>
        <begin position="18"/>
        <end position="902"/>
    </location>
</feature>
<comment type="subcellular location">
    <subcellularLocation>
        <location evidence="1">Membrane</location>
        <topology evidence="1">Single-pass type I membrane protein</topology>
    </subcellularLocation>
</comment>
<evidence type="ECO:0000256" key="12">
    <source>
        <dbReference type="ARBA" id="ARBA00023180"/>
    </source>
</evidence>
<proteinExistence type="inferred from homology"/>
<keyword evidence="11" id="KW-1015">Disulfide bond</keyword>
<keyword evidence="19" id="KW-1185">Reference proteome</keyword>
<evidence type="ECO:0000256" key="6">
    <source>
        <dbReference type="ARBA" id="ARBA00022741"/>
    </source>
</evidence>
<dbReference type="SUPFAM" id="SSF56112">
    <property type="entry name" value="Protein kinase-like (PK-like)"/>
    <property type="match status" value="2"/>
</dbReference>
<sequence length="902" mass="100026">MWMLWLMMLLLTWPATGTKAETGGLINVKPGCEEKCGDVTVPYPFGIGNRKCAMNGDFFLFCDRSASPPQPKFEDVVVLNISITDGSIIARIPTAQRCYNGFGNVLNSTDIKVDLVLRPFRLSGTRNKLTAFGCDTIAFMTDAMGDFGSGCASLCTINESFKKLNNIIENSCSGFGCCQTPLRKILNKTLTITLDSRSNYSKTLTEEFITCDYAVLADESFDLSGLHFSDKSSSNVTVEWMIRDEESCGDNTNLTYSENGQGYRCVCQPGYKGNPYLGCHDVPLLVYEFIPNGSLYQYIHEQTEDQLPITWEMRLRIAVEVSGALSYLHSAASIPIYHRDIKSANILLDDKYRAKISDFGTSRSMAVDQTHLTTQEKCGHVTVPYPFGIDNSMCAMNKNFFLNCSRRDSPPKLMIGELEVFNLSIENGSMTASFFTAHRCYDGLGNRTSDYNDPYVRLGNRPLRFSETRNKLTAIGCDTSAYMGDPNGSFWTGCISMCTNESAKLNESSCSGIGCCQIPLPKSPKSLNLTLRSLYDHEDMRKFMPRDYAILADETFNIAEFQASEDKSSSKVTIEWVVKEKKCPDDPNSKVYGCGEGGFGSVYKGVLPDNTQIAVKKPKESDKIRINQEFQKEMGIVSRINHKNVVKILGLCLQTKVPLLVYEFVSNGTLSHHIHDKSSQVLRTWKMCLRIAAEIASALDYFHSLASPPIIHGDVKSSNILLDDEYTAKVADFGASVLISPDQAAMATKVQGTFGVKPGSHMTLASNEKINIVHYFFSSIENNNLRQILSFRVADESEMEEDGDHGDDDDDDGPRESDVEGRVEKYVGVKASFTGQGETQSMKQLSGGQKTVVALTLIFAIQRCDHAPFYMFDEIDAALDPQYRTAVGSILSMQFVVCPLQA</sequence>
<organism evidence="18 19">
    <name type="scientific">Citrus x changshan-huyou</name>
    <dbReference type="NCBI Taxonomy" id="2935761"/>
    <lineage>
        <taxon>Eukaryota</taxon>
        <taxon>Viridiplantae</taxon>
        <taxon>Streptophyta</taxon>
        <taxon>Embryophyta</taxon>
        <taxon>Tracheophyta</taxon>
        <taxon>Spermatophyta</taxon>
        <taxon>Magnoliopsida</taxon>
        <taxon>eudicotyledons</taxon>
        <taxon>Gunneridae</taxon>
        <taxon>Pentapetalae</taxon>
        <taxon>rosids</taxon>
        <taxon>malvids</taxon>
        <taxon>Sapindales</taxon>
        <taxon>Rutaceae</taxon>
        <taxon>Aurantioideae</taxon>
        <taxon>Citrus</taxon>
    </lineage>
</organism>
<keyword evidence="8" id="KW-0067">ATP-binding</keyword>
<dbReference type="SUPFAM" id="SSF52540">
    <property type="entry name" value="P-loop containing nucleoside triphosphate hydrolases"/>
    <property type="match status" value="1"/>
</dbReference>
<dbReference type="GO" id="GO:0030247">
    <property type="term" value="F:polysaccharide binding"/>
    <property type="evidence" value="ECO:0007669"/>
    <property type="project" value="InterPro"/>
</dbReference>
<evidence type="ECO:0000256" key="2">
    <source>
        <dbReference type="ARBA" id="ARBA00008171"/>
    </source>
</evidence>
<dbReference type="InterPro" id="IPR008271">
    <property type="entry name" value="Ser/Thr_kinase_AS"/>
</dbReference>
<comment type="similarity">
    <text evidence="2">Belongs to the protein kinase superfamily. TKL Ser/Thr protein kinase family. ROCO subfamily.</text>
</comment>
<dbReference type="GO" id="GO:0007166">
    <property type="term" value="P:cell surface receptor signaling pathway"/>
    <property type="evidence" value="ECO:0007669"/>
    <property type="project" value="InterPro"/>
</dbReference>
<name>A0AAP0LHE9_9ROSI</name>
<gene>
    <name evidence="18" type="ORF">WN944_027378</name>
</gene>
<dbReference type="GO" id="GO:0005524">
    <property type="term" value="F:ATP binding"/>
    <property type="evidence" value="ECO:0007669"/>
    <property type="project" value="UniProtKB-KW"/>
</dbReference>
<comment type="catalytic activity">
    <reaction evidence="13">
        <text>L-seryl-[protein] + ATP = O-phospho-L-seryl-[protein] + ADP + H(+)</text>
        <dbReference type="Rhea" id="RHEA:17989"/>
        <dbReference type="Rhea" id="RHEA-COMP:9863"/>
        <dbReference type="Rhea" id="RHEA-COMP:11604"/>
        <dbReference type="ChEBI" id="CHEBI:15378"/>
        <dbReference type="ChEBI" id="CHEBI:29999"/>
        <dbReference type="ChEBI" id="CHEBI:30616"/>
        <dbReference type="ChEBI" id="CHEBI:83421"/>
        <dbReference type="ChEBI" id="CHEBI:456216"/>
    </reaction>
</comment>
<reference evidence="18 19" key="1">
    <citation type="submission" date="2024-05" db="EMBL/GenBank/DDBJ databases">
        <title>Haplotype-resolved chromosome-level genome assembly of Huyou (Citrus changshanensis).</title>
        <authorList>
            <person name="Miao C."/>
            <person name="Chen W."/>
            <person name="Wu Y."/>
            <person name="Wang L."/>
            <person name="Zhao S."/>
            <person name="Grierson D."/>
            <person name="Xu C."/>
            <person name="Chen K."/>
        </authorList>
    </citation>
    <scope>NUCLEOTIDE SEQUENCE [LARGE SCALE GENOMIC DNA]</scope>
    <source>
        <strain evidence="18">01-14</strain>
        <tissue evidence="18">Leaf</tissue>
    </source>
</reference>
<keyword evidence="7" id="KW-0418">Kinase</keyword>
<dbReference type="EMBL" id="JBCGBO010000025">
    <property type="protein sequence ID" value="KAK9175372.1"/>
    <property type="molecule type" value="Genomic_DNA"/>
</dbReference>
<evidence type="ECO:0000256" key="10">
    <source>
        <dbReference type="ARBA" id="ARBA00023136"/>
    </source>
</evidence>
<keyword evidence="9" id="KW-1133">Transmembrane helix</keyword>
<feature type="signal peptide" evidence="16">
    <location>
        <begin position="1"/>
        <end position="17"/>
    </location>
</feature>
<evidence type="ECO:0000256" key="13">
    <source>
        <dbReference type="ARBA" id="ARBA00047558"/>
    </source>
</evidence>
<keyword evidence="6" id="KW-0547">Nucleotide-binding</keyword>
<evidence type="ECO:0000256" key="9">
    <source>
        <dbReference type="ARBA" id="ARBA00022989"/>
    </source>
</evidence>
<evidence type="ECO:0000256" key="3">
    <source>
        <dbReference type="ARBA" id="ARBA00022553"/>
    </source>
</evidence>
<evidence type="ECO:0000256" key="14">
    <source>
        <dbReference type="ARBA" id="ARBA00047951"/>
    </source>
</evidence>
<evidence type="ECO:0000256" key="5">
    <source>
        <dbReference type="ARBA" id="ARBA00022729"/>
    </source>
</evidence>
<keyword evidence="12" id="KW-0325">Glycoprotein</keyword>
<dbReference type="InterPro" id="IPR025287">
    <property type="entry name" value="WAK_GUB"/>
</dbReference>
<evidence type="ECO:0000256" key="15">
    <source>
        <dbReference type="SAM" id="MobiDB-lite"/>
    </source>
</evidence>
<dbReference type="PANTHER" id="PTHR27005:SF315">
    <property type="entry name" value="PROTEIN KINASE DOMAIN-CONTAINING PROTEIN"/>
    <property type="match status" value="1"/>
</dbReference>
<keyword evidence="7" id="KW-0808">Transferase</keyword>
<evidence type="ECO:0000256" key="7">
    <source>
        <dbReference type="ARBA" id="ARBA00022777"/>
    </source>
</evidence>
<keyword evidence="5 16" id="KW-0732">Signal</keyword>
<feature type="compositionally biased region" description="Acidic residues" evidence="15">
    <location>
        <begin position="796"/>
        <end position="813"/>
    </location>
</feature>
<dbReference type="InterPro" id="IPR011009">
    <property type="entry name" value="Kinase-like_dom_sf"/>
</dbReference>
<dbReference type="Gene3D" id="1.10.510.10">
    <property type="entry name" value="Transferase(Phosphotransferase) domain 1"/>
    <property type="match status" value="2"/>
</dbReference>
<dbReference type="SMART" id="SM00220">
    <property type="entry name" value="S_TKc"/>
    <property type="match status" value="1"/>
</dbReference>
<evidence type="ECO:0000256" key="4">
    <source>
        <dbReference type="ARBA" id="ARBA00022692"/>
    </source>
</evidence>
<evidence type="ECO:0000256" key="1">
    <source>
        <dbReference type="ARBA" id="ARBA00004479"/>
    </source>
</evidence>
<dbReference type="InterPro" id="IPR045274">
    <property type="entry name" value="WAK-like"/>
</dbReference>
<dbReference type="PROSITE" id="PS00108">
    <property type="entry name" value="PROTEIN_KINASE_ST"/>
    <property type="match status" value="2"/>
</dbReference>
<evidence type="ECO:0000313" key="18">
    <source>
        <dbReference type="EMBL" id="KAK9175372.1"/>
    </source>
</evidence>
<dbReference type="Gene3D" id="3.30.200.20">
    <property type="entry name" value="Phosphorylase Kinase, domain 1"/>
    <property type="match status" value="1"/>
</dbReference>
<dbReference type="PROSITE" id="PS50011">
    <property type="entry name" value="PROTEIN_KINASE_DOM"/>
    <property type="match status" value="2"/>
</dbReference>
<keyword evidence="3" id="KW-0597">Phosphoprotein</keyword>
<dbReference type="AlphaFoldDB" id="A0AAP0LHE9"/>
<comment type="caution">
    <text evidence="18">The sequence shown here is derived from an EMBL/GenBank/DDBJ whole genome shotgun (WGS) entry which is preliminary data.</text>
</comment>
<evidence type="ECO:0000256" key="11">
    <source>
        <dbReference type="ARBA" id="ARBA00023157"/>
    </source>
</evidence>
<dbReference type="PROSITE" id="PS01186">
    <property type="entry name" value="EGF_2"/>
    <property type="match status" value="1"/>
</dbReference>
<accession>A0AAP0LHE9</accession>
<dbReference type="Proteomes" id="UP001428341">
    <property type="component" value="Unassembled WGS sequence"/>
</dbReference>
<comment type="catalytic activity">
    <reaction evidence="14">
        <text>L-threonyl-[protein] + ATP = O-phospho-L-threonyl-[protein] + ADP + H(+)</text>
        <dbReference type="Rhea" id="RHEA:46608"/>
        <dbReference type="Rhea" id="RHEA-COMP:11060"/>
        <dbReference type="Rhea" id="RHEA-COMP:11605"/>
        <dbReference type="ChEBI" id="CHEBI:15378"/>
        <dbReference type="ChEBI" id="CHEBI:30013"/>
        <dbReference type="ChEBI" id="CHEBI:30616"/>
        <dbReference type="ChEBI" id="CHEBI:61977"/>
        <dbReference type="ChEBI" id="CHEBI:456216"/>
    </reaction>
</comment>
<dbReference type="GO" id="GO:0004674">
    <property type="term" value="F:protein serine/threonine kinase activity"/>
    <property type="evidence" value="ECO:0007669"/>
    <property type="project" value="TreeGrafter"/>
</dbReference>
<dbReference type="GO" id="GO:0051276">
    <property type="term" value="P:chromosome organization"/>
    <property type="evidence" value="ECO:0007669"/>
    <property type="project" value="UniProtKB-ARBA"/>
</dbReference>
<feature type="domain" description="Protein kinase" evidence="17">
    <location>
        <begin position="588"/>
        <end position="902"/>
    </location>
</feature>
<evidence type="ECO:0000259" key="17">
    <source>
        <dbReference type="PROSITE" id="PS50011"/>
    </source>
</evidence>
<dbReference type="InterPro" id="IPR000742">
    <property type="entry name" value="EGF"/>
</dbReference>
<evidence type="ECO:0000256" key="16">
    <source>
        <dbReference type="SAM" id="SignalP"/>
    </source>
</evidence>
<dbReference type="Pfam" id="PF13947">
    <property type="entry name" value="GUB_WAK_bind"/>
    <property type="match status" value="1"/>
</dbReference>
<dbReference type="Pfam" id="PF07714">
    <property type="entry name" value="PK_Tyr_Ser-Thr"/>
    <property type="match status" value="2"/>
</dbReference>
<keyword evidence="10" id="KW-0472">Membrane</keyword>
<feature type="region of interest" description="Disordered" evidence="15">
    <location>
        <begin position="796"/>
        <end position="820"/>
    </location>
</feature>
<dbReference type="InterPro" id="IPR027417">
    <property type="entry name" value="P-loop_NTPase"/>
</dbReference>
<dbReference type="InterPro" id="IPR001245">
    <property type="entry name" value="Ser-Thr/Tyr_kinase_cat_dom"/>
</dbReference>
<evidence type="ECO:0000313" key="19">
    <source>
        <dbReference type="Proteomes" id="UP001428341"/>
    </source>
</evidence>
<protein>
    <recommendedName>
        <fullName evidence="17">Protein kinase domain-containing protein</fullName>
    </recommendedName>
</protein>
<dbReference type="Gene3D" id="3.40.50.300">
    <property type="entry name" value="P-loop containing nucleotide triphosphate hydrolases"/>
    <property type="match status" value="1"/>
</dbReference>
<feature type="domain" description="Protein kinase" evidence="17">
    <location>
        <begin position="141"/>
        <end position="556"/>
    </location>
</feature>
<dbReference type="GO" id="GO:0005886">
    <property type="term" value="C:plasma membrane"/>
    <property type="evidence" value="ECO:0007669"/>
    <property type="project" value="TreeGrafter"/>
</dbReference>
<dbReference type="PANTHER" id="PTHR27005">
    <property type="entry name" value="WALL-ASSOCIATED RECEPTOR KINASE-LIKE 21"/>
    <property type="match status" value="1"/>
</dbReference>
<keyword evidence="4" id="KW-0812">Transmembrane</keyword>
<dbReference type="InterPro" id="IPR000719">
    <property type="entry name" value="Prot_kinase_dom"/>
</dbReference>
<evidence type="ECO:0000256" key="8">
    <source>
        <dbReference type="ARBA" id="ARBA00022840"/>
    </source>
</evidence>